<evidence type="ECO:0000313" key="2">
    <source>
        <dbReference type="EMBL" id="GAW83251.1"/>
    </source>
</evidence>
<dbReference type="OrthoDB" id="375359at2759"/>
<keyword evidence="3" id="KW-1185">Reference proteome</keyword>
<dbReference type="RefSeq" id="XP_028545840.1">
    <property type="nucleotide sequence ID" value="XM_028690039.1"/>
</dbReference>
<evidence type="ECO:0008006" key="4">
    <source>
        <dbReference type="Google" id="ProtNLM"/>
    </source>
</evidence>
<evidence type="ECO:0000256" key="1">
    <source>
        <dbReference type="SAM" id="SignalP"/>
    </source>
</evidence>
<keyword evidence="1" id="KW-0732">Signal</keyword>
<protein>
    <recommendedName>
        <fullName evidence="4">Variable surface protein</fullName>
    </recommendedName>
</protein>
<organism evidence="2 3">
    <name type="scientific">Plasmodium gonderi</name>
    <dbReference type="NCBI Taxonomy" id="77519"/>
    <lineage>
        <taxon>Eukaryota</taxon>
        <taxon>Sar</taxon>
        <taxon>Alveolata</taxon>
        <taxon>Apicomplexa</taxon>
        <taxon>Aconoidasida</taxon>
        <taxon>Haemosporida</taxon>
        <taxon>Plasmodiidae</taxon>
        <taxon>Plasmodium</taxon>
        <taxon>Plasmodium (Plasmodium)</taxon>
    </lineage>
</organism>
<gene>
    <name evidence="2" type="ORF">PGO_140450</name>
</gene>
<reference evidence="3" key="1">
    <citation type="submission" date="2017-04" db="EMBL/GenBank/DDBJ databases">
        <title>Plasmodium gonderi genome.</title>
        <authorList>
            <person name="Arisue N."/>
            <person name="Honma H."/>
            <person name="Kawai S."/>
            <person name="Tougan T."/>
            <person name="Tanabe K."/>
            <person name="Horii T."/>
        </authorList>
    </citation>
    <scope>NUCLEOTIDE SEQUENCE [LARGE SCALE GENOMIC DNA]</scope>
    <source>
        <strain evidence="3">ATCC 30045</strain>
    </source>
</reference>
<dbReference type="OMA" id="HKGFCET"/>
<dbReference type="GeneID" id="39749994"/>
<dbReference type="Proteomes" id="UP000195521">
    <property type="component" value="Unassembled WGS sequence"/>
</dbReference>
<dbReference type="EMBL" id="BDQF01000015">
    <property type="protein sequence ID" value="GAW83251.1"/>
    <property type="molecule type" value="Genomic_DNA"/>
</dbReference>
<accession>A0A1Y1JLE3</accession>
<name>A0A1Y1JLE3_PLAGO</name>
<evidence type="ECO:0000313" key="3">
    <source>
        <dbReference type="Proteomes" id="UP000195521"/>
    </source>
</evidence>
<comment type="caution">
    <text evidence="2">The sequence shown here is derived from an EMBL/GenBank/DDBJ whole genome shotgun (WGS) entry which is preliminary data.</text>
</comment>
<dbReference type="AlphaFoldDB" id="A0A1Y1JLE3"/>
<feature type="chain" id="PRO_5012349838" description="Variable surface protein" evidence="1">
    <location>
        <begin position="19"/>
        <end position="193"/>
    </location>
</feature>
<proteinExistence type="predicted"/>
<feature type="signal peptide" evidence="1">
    <location>
        <begin position="1"/>
        <end position="18"/>
    </location>
</feature>
<sequence>MSKYKSSLLITLISSTLGWNLNRLYRKNELSLYGVRNDHDIIVVRQVNISDKKDTKNYVPSKNNNTSNTKDIQESSILNENELLNVVQHFNDINKKHKGFCETNIFKNSTFSNINNEHNNDESFNTYLIIDKWKTKNEFEKSRKEFEILFAQKNNIYNKKIEDLYFKYEMYNNNYETSSAQNIFQKLYYFIFD</sequence>